<accession>A0A3N4GR14</accession>
<sequence length="604" mass="66628">MATRDQETAKIVGMARIEWSRLSGEDVEAVVGMLLCSLFPNAWRVRPGRGDGGVDIFVPLDAHRRRRKVFQVKRFAANLTSGQKEKIEGSFNRVVESARAEGWAIESWTLVMPLDPTPGNEGWFAEFTTSAGFPCDWMGLNQIEYLASQNPRVVDYYLHDGRQRLQDQTDRLAGVLAGRDRRSAGEPLGPVDVRSDLMDLYRAINEYDPHYRYEVSMTAQPPEQTAVHQAGLVAVAGYGSAAGGWVNVSVFARSMAALEERPLTGNLTIYPPEAGSPLAEQYRKFLDYGTPLELPEGQAVVEFPIPGGLGVSGSDGRLRIEPVDVVDTSEPEAKLVVGVLSPEGETISELVVERVERTEGLNGGYRTLWRDAAKMVWFEILVPDDRSGTLNVRYEADYIGRPPEDVVDALEFWSHSHAPNSVGLSRVYGPREYATMLSTALTQEPDREIKAIAQAARNLSVIQAHTPHRILLPSGMTKDEAREVHRIAQILSGEPVKGTWSEFEVVLNADNDLALATGDEISVAIVRSLDLEFDGMTVPVGKEMNLLEGRVSSLTDTELKVAPLADAESDAEVIQLRFDGAEEDGRVFYKALRNAQEEYEATRG</sequence>
<comment type="caution">
    <text evidence="1">The sequence shown here is derived from an EMBL/GenBank/DDBJ whole genome shotgun (WGS) entry which is preliminary data.</text>
</comment>
<gene>
    <name evidence="1" type="ORF">EF294_05965</name>
</gene>
<dbReference type="EMBL" id="RKMH01000003">
    <property type="protein sequence ID" value="RPA65363.1"/>
    <property type="molecule type" value="Genomic_DNA"/>
</dbReference>
<evidence type="ECO:0000313" key="1">
    <source>
        <dbReference type="EMBL" id="RPA65363.1"/>
    </source>
</evidence>
<reference evidence="1 2" key="1">
    <citation type="submission" date="2018-11" db="EMBL/GenBank/DDBJ databases">
        <title>Draft genome sequence of Gordonia sp. RS15-1S isolated from rice stems.</title>
        <authorList>
            <person name="Muangham S."/>
        </authorList>
    </citation>
    <scope>NUCLEOTIDE SEQUENCE [LARGE SCALE GENOMIC DNA]</scope>
    <source>
        <strain evidence="1 2">RS15-1S</strain>
    </source>
</reference>
<dbReference type="Proteomes" id="UP000267536">
    <property type="component" value="Unassembled WGS sequence"/>
</dbReference>
<evidence type="ECO:0000313" key="2">
    <source>
        <dbReference type="Proteomes" id="UP000267536"/>
    </source>
</evidence>
<proteinExistence type="predicted"/>
<name>A0A3N4GR14_9ACTN</name>
<protein>
    <recommendedName>
        <fullName evidence="3">Restriction endonuclease type IV Mrr domain-containing protein</fullName>
    </recommendedName>
</protein>
<dbReference type="AlphaFoldDB" id="A0A3N4GR14"/>
<keyword evidence="2" id="KW-1185">Reference proteome</keyword>
<organism evidence="1 2">
    <name type="scientific">Gordonia oryzae</name>
    <dbReference type="NCBI Taxonomy" id="2487349"/>
    <lineage>
        <taxon>Bacteria</taxon>
        <taxon>Bacillati</taxon>
        <taxon>Actinomycetota</taxon>
        <taxon>Actinomycetes</taxon>
        <taxon>Mycobacteriales</taxon>
        <taxon>Gordoniaceae</taxon>
        <taxon>Gordonia</taxon>
    </lineage>
</organism>
<evidence type="ECO:0008006" key="3">
    <source>
        <dbReference type="Google" id="ProtNLM"/>
    </source>
</evidence>